<organism evidence="4 5">
    <name type="scientific">Arthrobacter phage Suppi</name>
    <dbReference type="NCBI Taxonomy" id="1897553"/>
    <lineage>
        <taxon>Viruses</taxon>
        <taxon>Duplodnaviria</taxon>
        <taxon>Heunggongvirae</taxon>
        <taxon>Uroviricota</taxon>
        <taxon>Caudoviricetes</taxon>
        <taxon>Korravirus</taxon>
        <taxon>Korravirus wayne</taxon>
    </lineage>
</organism>
<evidence type="ECO:0000259" key="3">
    <source>
        <dbReference type="PROSITE" id="PS51688"/>
    </source>
</evidence>
<dbReference type="InterPro" id="IPR030392">
    <property type="entry name" value="S74_ICA"/>
</dbReference>
<protein>
    <submittedName>
        <fullName evidence="4">Minor tail protein</fullName>
    </submittedName>
</protein>
<dbReference type="Proteomes" id="UP000225663">
    <property type="component" value="Segment"/>
</dbReference>
<dbReference type="Pfam" id="PF13884">
    <property type="entry name" value="Peptidase_S74"/>
    <property type="match status" value="1"/>
</dbReference>
<reference evidence="5" key="1">
    <citation type="submission" date="2016-07" db="EMBL/GenBank/DDBJ databases">
        <authorList>
            <person name="Florea S."/>
            <person name="Webb J.S."/>
            <person name="Jaromczyk J."/>
            <person name="Schardl C.L."/>
        </authorList>
    </citation>
    <scope>NUCLEOTIDE SEQUENCE [LARGE SCALE GENOMIC DNA]</scope>
</reference>
<evidence type="ECO:0000256" key="1">
    <source>
        <dbReference type="ARBA" id="ARBA00004328"/>
    </source>
</evidence>
<proteinExistence type="predicted"/>
<keyword evidence="2" id="KW-1227">Viral tail protein</keyword>
<dbReference type="GO" id="GO:0098015">
    <property type="term" value="C:virus tail"/>
    <property type="evidence" value="ECO:0007669"/>
    <property type="project" value="UniProtKB-KW"/>
</dbReference>
<evidence type="ECO:0000313" key="4">
    <source>
        <dbReference type="EMBL" id="AOT24049.1"/>
    </source>
</evidence>
<gene>
    <name evidence="4" type="ORF">SEA_SUPPI_21</name>
</gene>
<keyword evidence="2" id="KW-0946">Virion</keyword>
<comment type="subcellular location">
    <subcellularLocation>
        <location evidence="1">Virion</location>
    </subcellularLocation>
</comment>
<evidence type="ECO:0000313" key="5">
    <source>
        <dbReference type="Proteomes" id="UP000225663"/>
    </source>
</evidence>
<accession>A0A1D8ESK2</accession>
<feature type="domain" description="Peptidase S74" evidence="3">
    <location>
        <begin position="205"/>
        <end position="323"/>
    </location>
</feature>
<evidence type="ECO:0000256" key="2">
    <source>
        <dbReference type="ARBA" id="ARBA00022732"/>
    </source>
</evidence>
<dbReference type="EMBL" id="KX621004">
    <property type="protein sequence ID" value="AOT24049.1"/>
    <property type="molecule type" value="Genomic_DNA"/>
</dbReference>
<name>A0A1D8ESK2_9CAUD</name>
<dbReference type="PROSITE" id="PS51688">
    <property type="entry name" value="ICA"/>
    <property type="match status" value="1"/>
</dbReference>
<sequence length="336" mass="36273">MSVPVEEPVLDPEIVPDGIPRRTVETDPIIELRRMIGRIANDVAKLSKNSDLRNASISGGDGLVIKDSDGNIRLRISTTDAAIIAYKADGTETARYGLLTNSDPGQYGLEVLNGSTWIHIGAQVATWATLAGKPATFAPSAHTHAGSEITSTVASATSATTATTASLAALADGSQYAFNNTVSGSTFYAVWVGNDGGFHLGRNTSSIRYKQNVRDYGSLDPAILQLRSVIYDRKPQFRPVQTVDGQPAIGPQLRIEGAKDEFGMIAEEVAEVWPEVVTWFDHEDGQGPIIDGIRYDLIGPRMLPYVQHLLETVSKQDKLIEDLTKRLDRLDGGNVA</sequence>